<evidence type="ECO:0000256" key="1">
    <source>
        <dbReference type="SAM" id="MobiDB-lite"/>
    </source>
</evidence>
<sequence length="320" mass="32460">MYVPFITPRRTKNEKRKGGGGGGGGHGGGRGGSGRGGSTVGGKGSGGSSNVPSKSSWSNWGSTSSSKAGTPRPFANGVATTSTIPSGGLFAGRSVGGGTRANVYGSSIYGSGYPGVAGRGVAGRGFPFFFWPLSFGAVGGAGAASYLHQDEYGRPDNSSRPGGPQMTAAFQSNTTASIFRIVADNNTAVDLIDQIDASCSRYLTSSTADAVAYDAALLKPEQVVQYYRASSAALALDGFNNTAALSESEPEKNLNVVVPESVGIPVANTMVDIVLLACLNSTIGTTIDLADSASGMGIDASMPATVMLGWIVFWALNTLI</sequence>
<feature type="compositionally biased region" description="Gly residues" evidence="1">
    <location>
        <begin position="19"/>
        <end position="47"/>
    </location>
</feature>
<evidence type="ECO:0000313" key="3">
    <source>
        <dbReference type="Proteomes" id="UP000054007"/>
    </source>
</evidence>
<keyword evidence="3" id="KW-1185">Reference proteome</keyword>
<protein>
    <submittedName>
        <fullName evidence="2">Uncharacterized protein</fullName>
    </submittedName>
</protein>
<dbReference type="AlphaFoldDB" id="A0A0D7AXK8"/>
<dbReference type="EMBL" id="KN880721">
    <property type="protein sequence ID" value="KIY63113.1"/>
    <property type="molecule type" value="Genomic_DNA"/>
</dbReference>
<name>A0A0D7AXK8_9AGAR</name>
<dbReference type="Proteomes" id="UP000054007">
    <property type="component" value="Unassembled WGS sequence"/>
</dbReference>
<gene>
    <name evidence="2" type="ORF">CYLTODRAFT_403692</name>
</gene>
<reference evidence="2 3" key="1">
    <citation type="journal article" date="2015" name="Fungal Genet. Biol.">
        <title>Evolution of novel wood decay mechanisms in Agaricales revealed by the genome sequences of Fistulina hepatica and Cylindrobasidium torrendii.</title>
        <authorList>
            <person name="Floudas D."/>
            <person name="Held B.W."/>
            <person name="Riley R."/>
            <person name="Nagy L.G."/>
            <person name="Koehler G."/>
            <person name="Ransdell A.S."/>
            <person name="Younus H."/>
            <person name="Chow J."/>
            <person name="Chiniquy J."/>
            <person name="Lipzen A."/>
            <person name="Tritt A."/>
            <person name="Sun H."/>
            <person name="Haridas S."/>
            <person name="LaButti K."/>
            <person name="Ohm R.A."/>
            <person name="Kues U."/>
            <person name="Blanchette R.A."/>
            <person name="Grigoriev I.V."/>
            <person name="Minto R.E."/>
            <person name="Hibbett D.S."/>
        </authorList>
    </citation>
    <scope>NUCLEOTIDE SEQUENCE [LARGE SCALE GENOMIC DNA]</scope>
    <source>
        <strain evidence="2 3">FP15055 ss-10</strain>
    </source>
</reference>
<organism evidence="2 3">
    <name type="scientific">Cylindrobasidium torrendii FP15055 ss-10</name>
    <dbReference type="NCBI Taxonomy" id="1314674"/>
    <lineage>
        <taxon>Eukaryota</taxon>
        <taxon>Fungi</taxon>
        <taxon>Dikarya</taxon>
        <taxon>Basidiomycota</taxon>
        <taxon>Agaricomycotina</taxon>
        <taxon>Agaricomycetes</taxon>
        <taxon>Agaricomycetidae</taxon>
        <taxon>Agaricales</taxon>
        <taxon>Marasmiineae</taxon>
        <taxon>Physalacriaceae</taxon>
        <taxon>Cylindrobasidium</taxon>
    </lineage>
</organism>
<evidence type="ECO:0000313" key="2">
    <source>
        <dbReference type="EMBL" id="KIY63113.1"/>
    </source>
</evidence>
<feature type="compositionally biased region" description="Low complexity" evidence="1">
    <location>
        <begin position="53"/>
        <end position="67"/>
    </location>
</feature>
<dbReference type="STRING" id="1314674.A0A0D7AXK8"/>
<feature type="region of interest" description="Disordered" evidence="1">
    <location>
        <begin position="1"/>
        <end position="82"/>
    </location>
</feature>
<accession>A0A0D7AXK8</accession>
<proteinExistence type="predicted"/>
<dbReference type="OrthoDB" id="3365917at2759"/>